<evidence type="ECO:0000256" key="5">
    <source>
        <dbReference type="PROSITE-ProRule" id="PRU01248"/>
    </source>
</evidence>
<dbReference type="Pfam" id="PF00589">
    <property type="entry name" value="Phage_integrase"/>
    <property type="match status" value="1"/>
</dbReference>
<dbReference type="PANTHER" id="PTHR30629">
    <property type="entry name" value="PROPHAGE INTEGRASE"/>
    <property type="match status" value="1"/>
</dbReference>
<dbReference type="InterPro" id="IPR044068">
    <property type="entry name" value="CB"/>
</dbReference>
<organism evidence="8 9">
    <name type="scientific">Klebsiella pneumoniae subsp. ozaenae</name>
    <dbReference type="NCBI Taxonomy" id="574"/>
    <lineage>
        <taxon>Bacteria</taxon>
        <taxon>Pseudomonadati</taxon>
        <taxon>Pseudomonadota</taxon>
        <taxon>Gammaproteobacteria</taxon>
        <taxon>Enterobacterales</taxon>
        <taxon>Enterobacteriaceae</taxon>
        <taxon>Klebsiella/Raoultella group</taxon>
        <taxon>Klebsiella</taxon>
        <taxon>Klebsiella pneumoniae complex</taxon>
    </lineage>
</organism>
<dbReference type="InterPro" id="IPR011010">
    <property type="entry name" value="DNA_brk_join_enz"/>
</dbReference>
<evidence type="ECO:0000313" key="9">
    <source>
        <dbReference type="Proteomes" id="UP000254487"/>
    </source>
</evidence>
<dbReference type="InterPro" id="IPR025166">
    <property type="entry name" value="Integrase_DNA_bind_dom"/>
</dbReference>
<dbReference type="Proteomes" id="UP000254487">
    <property type="component" value="Unassembled WGS sequence"/>
</dbReference>
<evidence type="ECO:0000313" key="8">
    <source>
        <dbReference type="EMBL" id="STV32491.1"/>
    </source>
</evidence>
<dbReference type="STRING" id="1218098.GCA_001598715_03255"/>
<dbReference type="InterPro" id="IPR010998">
    <property type="entry name" value="Integrase_recombinase_N"/>
</dbReference>
<feature type="domain" description="Tyr recombinase" evidence="6">
    <location>
        <begin position="248"/>
        <end position="440"/>
    </location>
</feature>
<reference evidence="8 9" key="1">
    <citation type="submission" date="2018-06" db="EMBL/GenBank/DDBJ databases">
        <authorList>
            <consortium name="Pathogen Informatics"/>
            <person name="Doyle S."/>
        </authorList>
    </citation>
    <scope>NUCLEOTIDE SEQUENCE [LARGE SCALE GENOMIC DNA]</scope>
    <source>
        <strain evidence="8 9">NCTC10313</strain>
    </source>
</reference>
<proteinExistence type="inferred from homology"/>
<evidence type="ECO:0000256" key="4">
    <source>
        <dbReference type="ARBA" id="ARBA00023172"/>
    </source>
</evidence>
<dbReference type="GO" id="GO:0006310">
    <property type="term" value="P:DNA recombination"/>
    <property type="evidence" value="ECO:0007669"/>
    <property type="project" value="UniProtKB-KW"/>
</dbReference>
<dbReference type="InterPro" id="IPR038488">
    <property type="entry name" value="Integrase_DNA-bd_sf"/>
</dbReference>
<keyword evidence="2" id="KW-0229">DNA integration</keyword>
<gene>
    <name evidence="8" type="ORF">NCTC10313_07079</name>
</gene>
<evidence type="ECO:0000256" key="2">
    <source>
        <dbReference type="ARBA" id="ARBA00022908"/>
    </source>
</evidence>
<name>A0A378BBB0_KLEPO</name>
<accession>A0A378BBB0</accession>
<dbReference type="AlphaFoldDB" id="A0A378BBB0"/>
<dbReference type="GO" id="GO:0015074">
    <property type="term" value="P:DNA integration"/>
    <property type="evidence" value="ECO:0007669"/>
    <property type="project" value="UniProtKB-KW"/>
</dbReference>
<evidence type="ECO:0000259" key="6">
    <source>
        <dbReference type="PROSITE" id="PS51898"/>
    </source>
</evidence>
<sequence length="491" mass="56141">MIHCAKYPGVSPDPARSIESHMETLRFTKSALMALPIPEDGKRAEYADSVVNGLRLRITPTGNKSFCVARRRDGKFFRVTLGRFPDMTIEQARESAYSALNEMAQTRRNPNERRREEKRRTVTLSDALDAYLKSRAEAGRVKEKTAKVYRDTLRNYSADWMALQLASITREQVEIRHRTITERGIWFGGPSRLIAKGSKTQADLWARVLRAVYRYAYDSHRNENGDRLLPDPPTTILSTKRLWNGTPRRTTRIRNTDLSRWMRAVEVVRERAVDVRDDITAAVCDAVNMALFTGLRRSEVLGLAWERVNLPGRYFWIDKTKNGDPLELPITDTLHTIFTRRQESMCLDSPYVFPNSKGGVITNVDRSIAIIVQETSQNGTQPPITFSLHDARRTFGSIAELVGVGSYILKRLMNHRTMRSADVTQGYLHFSADELREPARAVERAILEYAGIMTRESKLDEMLLSMVGKMTDEEKRKAILSLLNQKEEKDE</sequence>
<dbReference type="PROSITE" id="PS51898">
    <property type="entry name" value="TYR_RECOMBINASE"/>
    <property type="match status" value="1"/>
</dbReference>
<keyword evidence="4" id="KW-0233">DNA recombination</keyword>
<dbReference type="PROSITE" id="PS51900">
    <property type="entry name" value="CB"/>
    <property type="match status" value="1"/>
</dbReference>
<dbReference type="Gene3D" id="3.30.160.390">
    <property type="entry name" value="Integrase, DNA-binding domain"/>
    <property type="match status" value="1"/>
</dbReference>
<dbReference type="PANTHER" id="PTHR30629:SF2">
    <property type="entry name" value="PROPHAGE INTEGRASE INTS-RELATED"/>
    <property type="match status" value="1"/>
</dbReference>
<evidence type="ECO:0000256" key="3">
    <source>
        <dbReference type="ARBA" id="ARBA00023125"/>
    </source>
</evidence>
<dbReference type="InterPro" id="IPR050808">
    <property type="entry name" value="Phage_Integrase"/>
</dbReference>
<feature type="domain" description="Core-binding (CB)" evidence="7">
    <location>
        <begin position="122"/>
        <end position="217"/>
    </location>
</feature>
<keyword evidence="3 5" id="KW-0238">DNA-binding</keyword>
<evidence type="ECO:0000259" key="7">
    <source>
        <dbReference type="PROSITE" id="PS51900"/>
    </source>
</evidence>
<dbReference type="InterPro" id="IPR002104">
    <property type="entry name" value="Integrase_catalytic"/>
</dbReference>
<dbReference type="GO" id="GO:0003677">
    <property type="term" value="F:DNA binding"/>
    <property type="evidence" value="ECO:0007669"/>
    <property type="project" value="UniProtKB-UniRule"/>
</dbReference>
<comment type="similarity">
    <text evidence="1">Belongs to the 'phage' integrase family.</text>
</comment>
<evidence type="ECO:0000256" key="1">
    <source>
        <dbReference type="ARBA" id="ARBA00008857"/>
    </source>
</evidence>
<protein>
    <submittedName>
        <fullName evidence="8">Phage integrase</fullName>
    </submittedName>
</protein>
<dbReference type="Pfam" id="PF13356">
    <property type="entry name" value="Arm-DNA-bind_3"/>
    <property type="match status" value="1"/>
</dbReference>
<dbReference type="SUPFAM" id="SSF56349">
    <property type="entry name" value="DNA breaking-rejoining enzymes"/>
    <property type="match status" value="1"/>
</dbReference>
<dbReference type="InterPro" id="IPR013762">
    <property type="entry name" value="Integrase-like_cat_sf"/>
</dbReference>
<dbReference type="Gene3D" id="1.10.443.10">
    <property type="entry name" value="Intergrase catalytic core"/>
    <property type="match status" value="1"/>
</dbReference>
<dbReference type="EMBL" id="UGLW01000003">
    <property type="protein sequence ID" value="STV32491.1"/>
    <property type="molecule type" value="Genomic_DNA"/>
</dbReference>
<dbReference type="Gene3D" id="1.10.150.130">
    <property type="match status" value="1"/>
</dbReference>